<keyword evidence="3" id="KW-1185">Reference proteome</keyword>
<evidence type="ECO:0000313" key="2">
    <source>
        <dbReference type="EMBL" id="GLB33989.1"/>
    </source>
</evidence>
<evidence type="ECO:0000313" key="3">
    <source>
        <dbReference type="Proteomes" id="UP001063166"/>
    </source>
</evidence>
<dbReference type="EMBL" id="BRPK01000001">
    <property type="protein sequence ID" value="GLB33989.1"/>
    <property type="molecule type" value="Genomic_DNA"/>
</dbReference>
<feature type="compositionally biased region" description="Acidic residues" evidence="1">
    <location>
        <begin position="239"/>
        <end position="248"/>
    </location>
</feature>
<feature type="compositionally biased region" description="Basic residues" evidence="1">
    <location>
        <begin position="257"/>
        <end position="271"/>
    </location>
</feature>
<feature type="compositionally biased region" description="Basic and acidic residues" evidence="1">
    <location>
        <begin position="52"/>
        <end position="65"/>
    </location>
</feature>
<dbReference type="Proteomes" id="UP001063166">
    <property type="component" value="Unassembled WGS sequence"/>
</dbReference>
<reference evidence="2" key="1">
    <citation type="submission" date="2022-07" db="EMBL/GenBank/DDBJ databases">
        <title>The genome of Lyophyllum shimeji provides insight into the initial evolution of ectomycorrhizal fungal genome.</title>
        <authorList>
            <person name="Kobayashi Y."/>
            <person name="Shibata T."/>
            <person name="Hirakawa H."/>
            <person name="Shigenobu S."/>
            <person name="Nishiyama T."/>
            <person name="Yamada A."/>
            <person name="Hasebe M."/>
            <person name="Kawaguchi M."/>
        </authorList>
    </citation>
    <scope>NUCLEOTIDE SEQUENCE</scope>
    <source>
        <strain evidence="2">AT787</strain>
    </source>
</reference>
<feature type="compositionally biased region" description="Basic and acidic residues" evidence="1">
    <location>
        <begin position="30"/>
        <end position="40"/>
    </location>
</feature>
<proteinExistence type="predicted"/>
<feature type="region of interest" description="Disordered" evidence="1">
    <location>
        <begin position="1"/>
        <end position="121"/>
    </location>
</feature>
<name>A0A9P3PEG0_LYOSH</name>
<protein>
    <submittedName>
        <fullName evidence="2">Uncharacterized protein</fullName>
    </submittedName>
</protein>
<dbReference type="AlphaFoldDB" id="A0A9P3PEG0"/>
<accession>A0A9P3PEG0</accession>
<organism evidence="2 3">
    <name type="scientific">Lyophyllum shimeji</name>
    <name type="common">Hon-shimeji</name>
    <name type="synonym">Tricholoma shimeji</name>
    <dbReference type="NCBI Taxonomy" id="47721"/>
    <lineage>
        <taxon>Eukaryota</taxon>
        <taxon>Fungi</taxon>
        <taxon>Dikarya</taxon>
        <taxon>Basidiomycota</taxon>
        <taxon>Agaricomycotina</taxon>
        <taxon>Agaricomycetes</taxon>
        <taxon>Agaricomycetidae</taxon>
        <taxon>Agaricales</taxon>
        <taxon>Tricholomatineae</taxon>
        <taxon>Lyophyllaceae</taxon>
        <taxon>Lyophyllum</taxon>
    </lineage>
</organism>
<gene>
    <name evidence="2" type="ORF">LshimejAT787_0108730</name>
</gene>
<comment type="caution">
    <text evidence="2">The sequence shown here is derived from an EMBL/GenBank/DDBJ whole genome shotgun (WGS) entry which is preliminary data.</text>
</comment>
<sequence length="289" mass="31139">MPSRSRDIESELKQYMNRPPRLGVGAAIPETHKASRETARLKGQLIGKGNKRPRDDEDDAHMKEESDNEGESRAGAIKKKARVDPFATGGGKKKKNKMFPEGTALVPPKPPVLSKKGTKEQEEVISMVTEAVAGPSTPVVTPKRKKHKEKHLTVGPSADAAVVTESSLTPMSPPGAKITDSSSNSPKKDTTEPSNTPPKKPLPIDVSLTSTPVTPLRLRRQAQSAELLKQPLLNLAPPGDDDESEDDAKIDVPGGSPKKKKKRKRRKKKKGVANESTVEARAGNVADEA</sequence>
<evidence type="ECO:0000256" key="1">
    <source>
        <dbReference type="SAM" id="MobiDB-lite"/>
    </source>
</evidence>
<feature type="compositionally biased region" description="Basic and acidic residues" evidence="1">
    <location>
        <begin position="1"/>
        <end position="12"/>
    </location>
</feature>
<dbReference type="OrthoDB" id="3438340at2759"/>
<feature type="region of interest" description="Disordered" evidence="1">
    <location>
        <begin position="135"/>
        <end position="289"/>
    </location>
</feature>